<dbReference type="RefSeq" id="WP_184474435.1">
    <property type="nucleotide sequence ID" value="NZ_JACHOV010000003.1"/>
</dbReference>
<reference evidence="2 3" key="1">
    <citation type="submission" date="2020-08" db="EMBL/GenBank/DDBJ databases">
        <title>Genomic Encyclopedia of Type Strains, Phase IV (KMG-IV): sequencing the most valuable type-strain genomes for metagenomic binning, comparative biology and taxonomic classification.</title>
        <authorList>
            <person name="Goeker M."/>
        </authorList>
    </citation>
    <scope>NUCLEOTIDE SEQUENCE [LARGE SCALE GENOMIC DNA]</scope>
    <source>
        <strain evidence="2 3">DSM 7465</strain>
    </source>
</reference>
<dbReference type="Proteomes" id="UP000575068">
    <property type="component" value="Unassembled WGS sequence"/>
</dbReference>
<evidence type="ECO:0008006" key="4">
    <source>
        <dbReference type="Google" id="ProtNLM"/>
    </source>
</evidence>
<evidence type="ECO:0000256" key="1">
    <source>
        <dbReference type="SAM" id="Phobius"/>
    </source>
</evidence>
<feature type="transmembrane region" description="Helical" evidence="1">
    <location>
        <begin position="94"/>
        <end position="114"/>
    </location>
</feature>
<name>A0A840HSH5_9SPHN</name>
<accession>A0A840HSH5</accession>
<proteinExistence type="predicted"/>
<dbReference type="EMBL" id="JACHOV010000003">
    <property type="protein sequence ID" value="MBB4640577.1"/>
    <property type="molecule type" value="Genomic_DNA"/>
</dbReference>
<dbReference type="AlphaFoldDB" id="A0A840HSH5"/>
<keyword evidence="1" id="KW-0472">Membrane</keyword>
<evidence type="ECO:0000313" key="3">
    <source>
        <dbReference type="Proteomes" id="UP000575068"/>
    </source>
</evidence>
<evidence type="ECO:0000313" key="2">
    <source>
        <dbReference type="EMBL" id="MBB4640577.1"/>
    </source>
</evidence>
<sequence length="187" mass="19887">MIRTILGGLAGGLAMYLVGFVFWGTPLSRIALSKADDMQSAVIQQALAANLTQNGTGTYPIPWPGTPAGTTLYGKGPTAMVHFNTSGFPVSDSGALLAGLILAMICALIIAFGLRAAGPYFSDFASRAKLVIAFAVAIPLYIHIGQPIFNHAPWSYFIYSFLADGLGFIAAGLVITRWFMAERRPLE</sequence>
<organism evidence="2 3">
    <name type="scientific">Rhizorhapis suberifaciens</name>
    <name type="common">corky root of lettuce</name>
    <dbReference type="NCBI Taxonomy" id="13656"/>
    <lineage>
        <taxon>Bacteria</taxon>
        <taxon>Pseudomonadati</taxon>
        <taxon>Pseudomonadota</taxon>
        <taxon>Alphaproteobacteria</taxon>
        <taxon>Sphingomonadales</taxon>
        <taxon>Sphingomonadaceae</taxon>
        <taxon>Rhizorhapis</taxon>
    </lineage>
</organism>
<gene>
    <name evidence="2" type="ORF">HNQ99_000870</name>
</gene>
<feature type="transmembrane region" description="Helical" evidence="1">
    <location>
        <begin position="5"/>
        <end position="24"/>
    </location>
</feature>
<comment type="caution">
    <text evidence="2">The sequence shown here is derived from an EMBL/GenBank/DDBJ whole genome shotgun (WGS) entry which is preliminary data.</text>
</comment>
<feature type="transmembrane region" description="Helical" evidence="1">
    <location>
        <begin position="126"/>
        <end position="144"/>
    </location>
</feature>
<keyword evidence="3" id="KW-1185">Reference proteome</keyword>
<keyword evidence="1" id="KW-1133">Transmembrane helix</keyword>
<feature type="transmembrane region" description="Helical" evidence="1">
    <location>
        <begin position="156"/>
        <end position="180"/>
    </location>
</feature>
<protein>
    <recommendedName>
        <fullName evidence="4">DUF1761 domain-containing protein</fullName>
    </recommendedName>
</protein>
<keyword evidence="1" id="KW-0812">Transmembrane</keyword>